<feature type="transmembrane region" description="Helical" evidence="1">
    <location>
        <begin position="45"/>
        <end position="67"/>
    </location>
</feature>
<sequence length="522" mass="58924">MASSKLRSSCSFPNMLLSFFNFLICILSAASLAPVIFLKMPPTSMGWALLMVSSISLISSFVGFYSQLMHCCFLTHISLLLASSIGQLLAILSLFTKEKSSLSMLKSPRDPREAKLLVRLECGVLMAMFVMQLGVLALTCAVHSCWVREYEGIEAEREKTARRRSRRIARVQEESMANVAQISDSKAKELDEKMKTKYGQWLGATEVKAKQVTENKFKRPGGASGSLASLEDIILTTTGRGDISPRQTEVVKSLNSVHGIDKDIQISRKTNVKCSQTRKKEELSLETREKSVSHFEEATPTNLKFDRLQLPDQNYVQENKVEFGDFVAREAVLDEEYWTAAWLRAETHWENRNDRYVDNYKRKFAEQEFNAIKRQCKGQFGQKCSCIVAVKKEESNVKRTVLKSVVGTLDFNIRYLLTGETFPGERVKAPIFCRTDRQAPRKYGYVANLCVAKSARRQGIASNMLNLAILSAKSNGAEQVFVHVYRSNVAAQELYEKMGFEVVQMASQQQSKEKTYLLCFGV</sequence>
<dbReference type="CDD" id="cd04301">
    <property type="entry name" value="NAT_SF"/>
    <property type="match status" value="1"/>
</dbReference>
<accession>A0AA88QQ30</accession>
<keyword evidence="1" id="KW-1133">Transmembrane helix</keyword>
<evidence type="ECO:0000259" key="2">
    <source>
        <dbReference type="PROSITE" id="PS51186"/>
    </source>
</evidence>
<dbReference type="Gene3D" id="3.40.630.30">
    <property type="match status" value="1"/>
</dbReference>
<proteinExistence type="predicted"/>
<protein>
    <recommendedName>
        <fullName evidence="2">N-acetyltransferase domain-containing protein</fullName>
    </recommendedName>
</protein>
<keyword evidence="1" id="KW-0812">Transmembrane</keyword>
<keyword evidence="4" id="KW-1185">Reference proteome</keyword>
<keyword evidence="1" id="KW-0472">Membrane</keyword>
<dbReference type="PANTHER" id="PTHR47426:SF3">
    <property type="entry name" value="GCN5-RELATED N-ACETYLTRANSFERASE 6, CHLOROPLASTIC"/>
    <property type="match status" value="1"/>
</dbReference>
<dbReference type="InterPro" id="IPR000182">
    <property type="entry name" value="GNAT_dom"/>
</dbReference>
<feature type="transmembrane region" description="Helical" evidence="1">
    <location>
        <begin position="116"/>
        <end position="138"/>
    </location>
</feature>
<comment type="caution">
    <text evidence="3">The sequence shown here is derived from an EMBL/GenBank/DDBJ whole genome shotgun (WGS) entry which is preliminary data.</text>
</comment>
<dbReference type="SUPFAM" id="SSF55729">
    <property type="entry name" value="Acyl-CoA N-acyltransferases (Nat)"/>
    <property type="match status" value="1"/>
</dbReference>
<feature type="domain" description="N-acetyltransferase" evidence="2">
    <location>
        <begin position="440"/>
        <end position="522"/>
    </location>
</feature>
<reference evidence="3" key="1">
    <citation type="submission" date="2022-12" db="EMBL/GenBank/DDBJ databases">
        <title>Draft genome assemblies for two species of Escallonia (Escalloniales).</title>
        <authorList>
            <person name="Chanderbali A."/>
            <person name="Dervinis C."/>
            <person name="Anghel I."/>
            <person name="Soltis D."/>
            <person name="Soltis P."/>
            <person name="Zapata F."/>
        </authorList>
    </citation>
    <scope>NUCLEOTIDE SEQUENCE</scope>
    <source>
        <strain evidence="3">UCBG92.1500</strain>
        <tissue evidence="3">Leaf</tissue>
    </source>
</reference>
<gene>
    <name evidence="3" type="ORF">RJ640_009133</name>
</gene>
<dbReference type="PROSITE" id="PS51186">
    <property type="entry name" value="GNAT"/>
    <property type="match status" value="1"/>
</dbReference>
<dbReference type="PANTHER" id="PTHR47426">
    <property type="entry name" value="ACYL-COA N-ACYLTRANSFERASES (NAT) SUPERFAMILY PROTEIN"/>
    <property type="match status" value="1"/>
</dbReference>
<dbReference type="InterPro" id="IPR016181">
    <property type="entry name" value="Acyl_CoA_acyltransferase"/>
</dbReference>
<feature type="transmembrane region" description="Helical" evidence="1">
    <location>
        <begin position="15"/>
        <end position="38"/>
    </location>
</feature>
<evidence type="ECO:0000313" key="3">
    <source>
        <dbReference type="EMBL" id="KAK2974974.1"/>
    </source>
</evidence>
<dbReference type="EMBL" id="JAVXUO010002261">
    <property type="protein sequence ID" value="KAK2974974.1"/>
    <property type="molecule type" value="Genomic_DNA"/>
</dbReference>
<organism evidence="3 4">
    <name type="scientific">Escallonia rubra</name>
    <dbReference type="NCBI Taxonomy" id="112253"/>
    <lineage>
        <taxon>Eukaryota</taxon>
        <taxon>Viridiplantae</taxon>
        <taxon>Streptophyta</taxon>
        <taxon>Embryophyta</taxon>
        <taxon>Tracheophyta</taxon>
        <taxon>Spermatophyta</taxon>
        <taxon>Magnoliopsida</taxon>
        <taxon>eudicotyledons</taxon>
        <taxon>Gunneridae</taxon>
        <taxon>Pentapetalae</taxon>
        <taxon>asterids</taxon>
        <taxon>campanulids</taxon>
        <taxon>Escalloniales</taxon>
        <taxon>Escalloniaceae</taxon>
        <taxon>Escallonia</taxon>
    </lineage>
</organism>
<evidence type="ECO:0000256" key="1">
    <source>
        <dbReference type="SAM" id="Phobius"/>
    </source>
</evidence>
<evidence type="ECO:0000313" key="4">
    <source>
        <dbReference type="Proteomes" id="UP001187471"/>
    </source>
</evidence>
<dbReference type="GO" id="GO:0016747">
    <property type="term" value="F:acyltransferase activity, transferring groups other than amino-acyl groups"/>
    <property type="evidence" value="ECO:0007669"/>
    <property type="project" value="InterPro"/>
</dbReference>
<dbReference type="Pfam" id="PF00583">
    <property type="entry name" value="Acetyltransf_1"/>
    <property type="match status" value="1"/>
</dbReference>
<name>A0AA88QQ30_9ASTE</name>
<feature type="transmembrane region" description="Helical" evidence="1">
    <location>
        <begin position="73"/>
        <end position="95"/>
    </location>
</feature>
<dbReference type="AlphaFoldDB" id="A0AA88QQ30"/>
<dbReference type="Proteomes" id="UP001187471">
    <property type="component" value="Unassembled WGS sequence"/>
</dbReference>